<dbReference type="GO" id="GO:0005829">
    <property type="term" value="C:cytosol"/>
    <property type="evidence" value="ECO:0007669"/>
    <property type="project" value="TreeGrafter"/>
</dbReference>
<dbReference type="PANTHER" id="PTHR47894">
    <property type="entry name" value="HTH-TYPE TRANSCRIPTIONAL REGULATOR GADX"/>
    <property type="match status" value="1"/>
</dbReference>
<evidence type="ECO:0008006" key="4">
    <source>
        <dbReference type="Google" id="ProtNLM"/>
    </source>
</evidence>
<dbReference type="AlphaFoldDB" id="A0A554VCM1"/>
<dbReference type="GO" id="GO:0000976">
    <property type="term" value="F:transcription cis-regulatory region binding"/>
    <property type="evidence" value="ECO:0007669"/>
    <property type="project" value="TreeGrafter"/>
</dbReference>
<organism evidence="2 3">
    <name type="scientific">Aquimarina algiphila</name>
    <dbReference type="NCBI Taxonomy" id="2047982"/>
    <lineage>
        <taxon>Bacteria</taxon>
        <taxon>Pseudomonadati</taxon>
        <taxon>Bacteroidota</taxon>
        <taxon>Flavobacteriia</taxon>
        <taxon>Flavobacteriales</taxon>
        <taxon>Flavobacteriaceae</taxon>
        <taxon>Aquimarina</taxon>
    </lineage>
</organism>
<keyword evidence="3" id="KW-1185">Reference proteome</keyword>
<dbReference type="OrthoDB" id="5582699at2"/>
<dbReference type="EMBL" id="VLNR01000080">
    <property type="protein sequence ID" value="TSE04492.1"/>
    <property type="molecule type" value="Genomic_DNA"/>
</dbReference>
<dbReference type="Gene3D" id="1.10.10.60">
    <property type="entry name" value="Homeodomain-like"/>
    <property type="match status" value="1"/>
</dbReference>
<accession>A0A554VCM1</accession>
<gene>
    <name evidence="2" type="ORF">FOF46_26150</name>
</gene>
<evidence type="ECO:0000313" key="2">
    <source>
        <dbReference type="EMBL" id="TSE04492.1"/>
    </source>
</evidence>
<evidence type="ECO:0000313" key="3">
    <source>
        <dbReference type="Proteomes" id="UP000318833"/>
    </source>
</evidence>
<proteinExistence type="predicted"/>
<dbReference type="Proteomes" id="UP000318833">
    <property type="component" value="Unassembled WGS sequence"/>
</dbReference>
<comment type="caution">
    <text evidence="2">The sequence shown here is derived from an EMBL/GenBank/DDBJ whole genome shotgun (WGS) entry which is preliminary data.</text>
</comment>
<reference evidence="2 3" key="1">
    <citation type="submission" date="2019-07" db="EMBL/GenBank/DDBJ databases">
        <title>The draft genome sequence of Aquimarina algiphila M91.</title>
        <authorList>
            <person name="Meng X."/>
        </authorList>
    </citation>
    <scope>NUCLEOTIDE SEQUENCE [LARGE SCALE GENOMIC DNA]</scope>
    <source>
        <strain evidence="2 3">M91</strain>
    </source>
</reference>
<dbReference type="RefSeq" id="WP_143918498.1">
    <property type="nucleotide sequence ID" value="NZ_CANLVC010000008.1"/>
</dbReference>
<sequence length="320" mass="37233">MKVFAPYLISLFDYAAYQEIDIHALEEVLANQNIDLNHLPEMINAEEYLVIFNKIIEVIDSDYYGLNFGCYLNLQALGLVLEISLNTSSIEQGVFILQNFLKSKFPLVSISIIKDKETYSLLLDSSVENPKSKRHLLDMVLSIIYRELKLMLPNTLVPNIKLPYINDKPYHELLNTMVVYDRNYLIVLPIEVLKTEINKNKIKEIELLLPKFIALLSENKKGEKVFSNQIRNMTLNMCSPEIPNFEQVLKQFPYSKRTMQRKLMDEGMSFRRIVNTIKKELSNYLINEKHLKTKDVAFILGYSESSAYLHAVKSWKIKHS</sequence>
<evidence type="ECO:0000256" key="1">
    <source>
        <dbReference type="ARBA" id="ARBA00023125"/>
    </source>
</evidence>
<dbReference type="GO" id="GO:0003700">
    <property type="term" value="F:DNA-binding transcription factor activity"/>
    <property type="evidence" value="ECO:0007669"/>
    <property type="project" value="TreeGrafter"/>
</dbReference>
<keyword evidence="1" id="KW-0238">DNA-binding</keyword>
<dbReference type="PANTHER" id="PTHR47894:SF1">
    <property type="entry name" value="HTH-TYPE TRANSCRIPTIONAL REGULATOR VQSM"/>
    <property type="match status" value="1"/>
</dbReference>
<protein>
    <recommendedName>
        <fullName evidence="4">AraC family transcriptional regulator</fullName>
    </recommendedName>
</protein>
<name>A0A554VCM1_9FLAO</name>